<dbReference type="AlphaFoldDB" id="A0A9N9RKM5"/>
<evidence type="ECO:0000256" key="1">
    <source>
        <dbReference type="SAM" id="MobiDB-lite"/>
    </source>
</evidence>
<accession>A0A9N9RKM5</accession>
<dbReference type="PROSITE" id="PS50245">
    <property type="entry name" value="CAP_GLY_2"/>
    <property type="match status" value="2"/>
</dbReference>
<feature type="domain" description="CAP-Gly" evidence="2">
    <location>
        <begin position="228"/>
        <end position="270"/>
    </location>
</feature>
<gene>
    <name evidence="3" type="ORF">CHIRRI_LOCUS1489</name>
</gene>
<dbReference type="PANTHER" id="PTHR18916:SF93">
    <property type="entry name" value="RESTIN HOMOLOG"/>
    <property type="match status" value="1"/>
</dbReference>
<sequence>MRRQSETHHLPDVSEESEYDLITERFGCGYEYRSSKSRSPDSFRFLKYSSPDRKSSSGVSSMSPDFFEATGRRSSSDHGGDLTTDTDSFMIGQRVYVGGIKSGRITFIGEVHFAPGEWAGIVLDDAEGKNDGAVSGKRYFQCEPKKGIFSRLTRLTREPIGSTVTDSMDFSFRSVTSPLRTSSGNTSPTHSVTSTSKPVGSSTSPEIGDRVIVKNASGSRVGILRFRGETQFASGDWCGVEFEDAGGKNDGSVNGVRYFNCPAGHGIFVPSSKVVISPLARRMRLSRQNSSESLASNITLNSLASTTASKLRMNATQKRLSTLNKLPSATSTPKPSFSLQDILREKSNHIEQIMKERDIDREEMSAQTILYQKNLNQSISPERIQSPVFTKKSPSPEGEQIGRWADYIKQRIVLEDLKREFNGWTGNHERHCILHDVFLT</sequence>
<dbReference type="Proteomes" id="UP001153620">
    <property type="component" value="Chromosome 1"/>
</dbReference>
<dbReference type="InterPro" id="IPR000938">
    <property type="entry name" value="CAP-Gly_domain"/>
</dbReference>
<dbReference type="InterPro" id="IPR036859">
    <property type="entry name" value="CAP-Gly_dom_sf"/>
</dbReference>
<proteinExistence type="predicted"/>
<feature type="region of interest" description="Disordered" evidence="1">
    <location>
        <begin position="177"/>
        <end position="206"/>
    </location>
</feature>
<dbReference type="Pfam" id="PF01302">
    <property type="entry name" value="CAP_GLY"/>
    <property type="match status" value="2"/>
</dbReference>
<reference evidence="3" key="1">
    <citation type="submission" date="2022-01" db="EMBL/GenBank/DDBJ databases">
        <authorList>
            <person name="King R."/>
        </authorList>
    </citation>
    <scope>NUCLEOTIDE SEQUENCE</scope>
</reference>
<protein>
    <recommendedName>
        <fullName evidence="2">CAP-Gly domain-containing protein</fullName>
    </recommendedName>
</protein>
<feature type="domain" description="CAP-Gly" evidence="2">
    <location>
        <begin position="109"/>
        <end position="151"/>
    </location>
</feature>
<organism evidence="3 4">
    <name type="scientific">Chironomus riparius</name>
    <dbReference type="NCBI Taxonomy" id="315576"/>
    <lineage>
        <taxon>Eukaryota</taxon>
        <taxon>Metazoa</taxon>
        <taxon>Ecdysozoa</taxon>
        <taxon>Arthropoda</taxon>
        <taxon>Hexapoda</taxon>
        <taxon>Insecta</taxon>
        <taxon>Pterygota</taxon>
        <taxon>Neoptera</taxon>
        <taxon>Endopterygota</taxon>
        <taxon>Diptera</taxon>
        <taxon>Nematocera</taxon>
        <taxon>Chironomoidea</taxon>
        <taxon>Chironomidae</taxon>
        <taxon>Chironominae</taxon>
        <taxon>Chironomus</taxon>
    </lineage>
</organism>
<feature type="region of interest" description="Disordered" evidence="1">
    <location>
        <begin position="50"/>
        <end position="85"/>
    </location>
</feature>
<evidence type="ECO:0000259" key="2">
    <source>
        <dbReference type="PROSITE" id="PS50245"/>
    </source>
</evidence>
<dbReference type="OrthoDB" id="2130750at2759"/>
<keyword evidence="4" id="KW-1185">Reference proteome</keyword>
<dbReference type="EMBL" id="OU895877">
    <property type="protein sequence ID" value="CAG9798507.1"/>
    <property type="molecule type" value="Genomic_DNA"/>
</dbReference>
<reference evidence="3" key="2">
    <citation type="submission" date="2022-10" db="EMBL/GenBank/DDBJ databases">
        <authorList>
            <consortium name="ENA_rothamsted_submissions"/>
            <consortium name="culmorum"/>
            <person name="King R."/>
        </authorList>
    </citation>
    <scope>NUCLEOTIDE SEQUENCE</scope>
</reference>
<dbReference type="SMART" id="SM01052">
    <property type="entry name" value="CAP_GLY"/>
    <property type="match status" value="2"/>
</dbReference>
<dbReference type="Gene3D" id="2.30.30.190">
    <property type="entry name" value="CAP Gly-rich-like domain"/>
    <property type="match status" value="2"/>
</dbReference>
<evidence type="ECO:0000313" key="3">
    <source>
        <dbReference type="EMBL" id="CAG9798507.1"/>
    </source>
</evidence>
<dbReference type="PROSITE" id="PS00845">
    <property type="entry name" value="CAP_GLY_1"/>
    <property type="match status" value="2"/>
</dbReference>
<dbReference type="SUPFAM" id="SSF74924">
    <property type="entry name" value="Cap-Gly domain"/>
    <property type="match status" value="2"/>
</dbReference>
<feature type="compositionally biased region" description="Polar residues" evidence="1">
    <location>
        <begin position="177"/>
        <end position="205"/>
    </location>
</feature>
<name>A0A9N9RKM5_9DIPT</name>
<feature type="compositionally biased region" description="Basic and acidic residues" evidence="1">
    <location>
        <begin position="70"/>
        <end position="80"/>
    </location>
</feature>
<evidence type="ECO:0000313" key="4">
    <source>
        <dbReference type="Proteomes" id="UP001153620"/>
    </source>
</evidence>
<dbReference type="PANTHER" id="PTHR18916">
    <property type="entry name" value="DYNACTIN 1-RELATED MICROTUBULE-BINDING"/>
    <property type="match status" value="1"/>
</dbReference>